<name>A0A183AQ69_9TREM</name>
<dbReference type="AlphaFoldDB" id="A0A183AQ69"/>
<dbReference type="Proteomes" id="UP000272942">
    <property type="component" value="Unassembled WGS sequence"/>
</dbReference>
<protein>
    <submittedName>
        <fullName evidence="3">Gag_pre-integrs domain-containing protein</fullName>
    </submittedName>
</protein>
<evidence type="ECO:0000313" key="3">
    <source>
        <dbReference type="WBParaSite" id="ECPE_0000913201-mRNA-1"/>
    </source>
</evidence>
<dbReference type="EMBL" id="UZAN01046920">
    <property type="protein sequence ID" value="VDP84784.1"/>
    <property type="molecule type" value="Genomic_DNA"/>
</dbReference>
<reference evidence="3" key="1">
    <citation type="submission" date="2016-06" db="UniProtKB">
        <authorList>
            <consortium name="WormBaseParasite"/>
        </authorList>
    </citation>
    <scope>IDENTIFICATION</scope>
</reference>
<sequence length="160" mass="18417">MVRNPNQDIYEFILELITRAAECDFVGLLHMQLKERLIAGINNGILQNKLLKLCNPTFKDVRAHCEQCRDIRASTSSMPSTVESTNMSSSVKTNSRKFMLQLEVSTQLHTFAHVTYSDKSYGYYASCGKRHSKYTSIPLRFMSPVWHNLSFNSFQRLRSV</sequence>
<keyword evidence="2" id="KW-1185">Reference proteome</keyword>
<accession>A0A183AQ69</accession>
<dbReference type="WBParaSite" id="ECPE_0000913201-mRNA-1">
    <property type="protein sequence ID" value="ECPE_0000913201-mRNA-1"/>
    <property type="gene ID" value="ECPE_0000913201"/>
</dbReference>
<reference evidence="1 2" key="2">
    <citation type="submission" date="2018-11" db="EMBL/GenBank/DDBJ databases">
        <authorList>
            <consortium name="Pathogen Informatics"/>
        </authorList>
    </citation>
    <scope>NUCLEOTIDE SEQUENCE [LARGE SCALE GENOMIC DNA]</scope>
    <source>
        <strain evidence="1 2">Egypt</strain>
    </source>
</reference>
<proteinExistence type="predicted"/>
<gene>
    <name evidence="1" type="ORF">ECPE_LOCUS9104</name>
</gene>
<evidence type="ECO:0000313" key="2">
    <source>
        <dbReference type="Proteomes" id="UP000272942"/>
    </source>
</evidence>
<organism evidence="3">
    <name type="scientific">Echinostoma caproni</name>
    <dbReference type="NCBI Taxonomy" id="27848"/>
    <lineage>
        <taxon>Eukaryota</taxon>
        <taxon>Metazoa</taxon>
        <taxon>Spiralia</taxon>
        <taxon>Lophotrochozoa</taxon>
        <taxon>Platyhelminthes</taxon>
        <taxon>Trematoda</taxon>
        <taxon>Digenea</taxon>
        <taxon>Plagiorchiida</taxon>
        <taxon>Echinostomata</taxon>
        <taxon>Echinostomatoidea</taxon>
        <taxon>Echinostomatidae</taxon>
        <taxon>Echinostoma</taxon>
    </lineage>
</organism>
<dbReference type="OrthoDB" id="2286242at2759"/>
<evidence type="ECO:0000313" key="1">
    <source>
        <dbReference type="EMBL" id="VDP84784.1"/>
    </source>
</evidence>